<dbReference type="AlphaFoldDB" id="A0A8J2Y8F5"/>
<evidence type="ECO:0000313" key="3">
    <source>
        <dbReference type="EMBL" id="GGD85863.1"/>
    </source>
</evidence>
<accession>A0A8J2Y8F5</accession>
<dbReference type="RefSeq" id="WP_188439622.1">
    <property type="nucleotide sequence ID" value="NZ_BMGK01000003.1"/>
</dbReference>
<reference evidence="3" key="2">
    <citation type="submission" date="2020-09" db="EMBL/GenBank/DDBJ databases">
        <authorList>
            <person name="Sun Q."/>
            <person name="Zhou Y."/>
        </authorList>
    </citation>
    <scope>NUCLEOTIDE SEQUENCE</scope>
    <source>
        <strain evidence="3">CGMCC 1.12924</strain>
    </source>
</reference>
<feature type="compositionally biased region" description="Polar residues" evidence="1">
    <location>
        <begin position="521"/>
        <end position="539"/>
    </location>
</feature>
<name>A0A8J2Y8F5_9FLAO</name>
<feature type="region of interest" description="Disordered" evidence="1">
    <location>
        <begin position="521"/>
        <end position="543"/>
    </location>
</feature>
<keyword evidence="2" id="KW-0472">Membrane</keyword>
<evidence type="ECO:0000313" key="4">
    <source>
        <dbReference type="Proteomes" id="UP000652231"/>
    </source>
</evidence>
<feature type="transmembrane region" description="Helical" evidence="2">
    <location>
        <begin position="273"/>
        <end position="294"/>
    </location>
</feature>
<gene>
    <name evidence="3" type="ORF">GCM10011312_07360</name>
</gene>
<sequence>MASFADISIRFRADLKQFRTEMEHAQFQVKKFGKKMTSVGKGLSVGITLPVVALGAAAVKSASDAEETSSKFNTVFKDISAAAQNSASVLRESFGLSSQASKQLLGDTGDLLTGFGFSQKAALELSTEVNKLAVDLASFTNFSGGAAGASAALTKALLGERESVKSLGISILEADVKAKVLQNTQEGLTFETERQAKAFATLQLAQEQSKNAIGDYERTSKSFANQARLLRARIQDVSAQFGEVLLPYFSEGITKVTDLVKRFGNLDQSTKKIIVVVAAFAAALGPVLISIGFLATNVIPGLISALTALKVAMATNPIGLLAVALGAVAGAMILFRENTEKAAKAQTSLRSLTAQASKSIAEEKAQLERLLFVARDEKVSKEERVKAIKELNRISPKYLGFLNTENINTDKARKAVEKYTAALLENARAKAAEEKLIEVQRKMIENELALSSRRQKIAEEEQKSTQIAADNASSAALAQTQLGQAKQLLTADTENLNKKLKEEEQLLLGIIAGTQKLAETTVTPTNNGEGERGNSQPVSQLEPFDTNGIAATTQQLQEQIAVFENMRSQFAEGGAEYDYLTQRINFLNESLGELQNNDAGPLLPDTLSDTEALESFNRKMEETRQLGISVGESVAGAFENFTGRFVDSLGLAKDGFEGFMGSLIQTVSKIISALLAQAIAQAISGANTSAGSTGPGYMFTAPTFIATAIGGILSAFASIPKFADGGIVSAPTLGLIGEYSGASTNPEVIAPLSKLKSMLGDVGGQVFIPNTVLRGEDIVISYERTTTRNNRLR</sequence>
<proteinExistence type="predicted"/>
<feature type="transmembrane region" description="Helical" evidence="2">
    <location>
        <begin position="314"/>
        <end position="335"/>
    </location>
</feature>
<keyword evidence="2" id="KW-0812">Transmembrane</keyword>
<protein>
    <recommendedName>
        <fullName evidence="5">Bacteriophage tail tape measure N-terminal domain-containing protein</fullName>
    </recommendedName>
</protein>
<comment type="caution">
    <text evidence="3">The sequence shown here is derived from an EMBL/GenBank/DDBJ whole genome shotgun (WGS) entry which is preliminary data.</text>
</comment>
<keyword evidence="2" id="KW-1133">Transmembrane helix</keyword>
<dbReference type="EMBL" id="BMGK01000003">
    <property type="protein sequence ID" value="GGD85863.1"/>
    <property type="molecule type" value="Genomic_DNA"/>
</dbReference>
<evidence type="ECO:0008006" key="5">
    <source>
        <dbReference type="Google" id="ProtNLM"/>
    </source>
</evidence>
<organism evidence="3 4">
    <name type="scientific">Planktosalinus lacus</name>
    <dbReference type="NCBI Taxonomy" id="1526573"/>
    <lineage>
        <taxon>Bacteria</taxon>
        <taxon>Pseudomonadati</taxon>
        <taxon>Bacteroidota</taxon>
        <taxon>Flavobacteriia</taxon>
        <taxon>Flavobacteriales</taxon>
        <taxon>Flavobacteriaceae</taxon>
        <taxon>Planktosalinus</taxon>
    </lineage>
</organism>
<keyword evidence="4" id="KW-1185">Reference proteome</keyword>
<reference evidence="3" key="1">
    <citation type="journal article" date="2014" name="Int. J. Syst. Evol. Microbiol.">
        <title>Complete genome sequence of Corynebacterium casei LMG S-19264T (=DSM 44701T), isolated from a smear-ripened cheese.</title>
        <authorList>
            <consortium name="US DOE Joint Genome Institute (JGI-PGF)"/>
            <person name="Walter F."/>
            <person name="Albersmeier A."/>
            <person name="Kalinowski J."/>
            <person name="Ruckert C."/>
        </authorList>
    </citation>
    <scope>NUCLEOTIDE SEQUENCE</scope>
    <source>
        <strain evidence="3">CGMCC 1.12924</strain>
    </source>
</reference>
<evidence type="ECO:0000256" key="1">
    <source>
        <dbReference type="SAM" id="MobiDB-lite"/>
    </source>
</evidence>
<dbReference type="InterPro" id="IPR010090">
    <property type="entry name" value="Phage_tape_meas"/>
</dbReference>
<dbReference type="Proteomes" id="UP000652231">
    <property type="component" value="Unassembled WGS sequence"/>
</dbReference>
<dbReference type="NCBIfam" id="TIGR01760">
    <property type="entry name" value="tape_meas_TP901"/>
    <property type="match status" value="1"/>
</dbReference>
<evidence type="ECO:0000256" key="2">
    <source>
        <dbReference type="SAM" id="Phobius"/>
    </source>
</evidence>